<proteinExistence type="predicted"/>
<dbReference type="AlphaFoldDB" id="X0APU5"/>
<dbReference type="EMBL" id="JH659330">
    <property type="protein sequence ID" value="EXK46209.1"/>
    <property type="molecule type" value="Genomic_DNA"/>
</dbReference>
<evidence type="ECO:0000313" key="1">
    <source>
        <dbReference type="EMBL" id="EXK46209.1"/>
    </source>
</evidence>
<reference evidence="1" key="1">
    <citation type="submission" date="2012-04" db="EMBL/GenBank/DDBJ databases">
        <title>The Genome Sequence of Fusarium oxysporum melonis.</title>
        <authorList>
            <consortium name="The Broad Institute Genome Sequencing Platform"/>
            <person name="Ma L.-J."/>
            <person name="Gale L.R."/>
            <person name="Schwartz D.C."/>
            <person name="Zhou S."/>
            <person name="Corby-Kistler H."/>
            <person name="Young S.K."/>
            <person name="Zeng Q."/>
            <person name="Gargeya S."/>
            <person name="Fitzgerald M."/>
            <person name="Haas B."/>
            <person name="Abouelleil A."/>
            <person name="Alvarado L."/>
            <person name="Arachchi H.M."/>
            <person name="Berlin A."/>
            <person name="Brown A."/>
            <person name="Chapman S.B."/>
            <person name="Chen Z."/>
            <person name="Dunbar C."/>
            <person name="Freedman E."/>
            <person name="Gearin G."/>
            <person name="Goldberg J."/>
            <person name="Griggs A."/>
            <person name="Gujja S."/>
            <person name="Heiman D."/>
            <person name="Howarth C."/>
            <person name="Larson L."/>
            <person name="Lui A."/>
            <person name="MacDonald P.J.P."/>
            <person name="Montmayeur A."/>
            <person name="Murphy C."/>
            <person name="Neiman D."/>
            <person name="Pearson M."/>
            <person name="Priest M."/>
            <person name="Roberts A."/>
            <person name="Saif S."/>
            <person name="Shea T."/>
            <person name="Shenoy N."/>
            <person name="Sisk P."/>
            <person name="Stolte C."/>
            <person name="Sykes S."/>
            <person name="Wortman J."/>
            <person name="Nusbaum C."/>
            <person name="Birren B."/>
        </authorList>
    </citation>
    <scope>NUCLEOTIDE SEQUENCE</scope>
    <source>
        <strain evidence="1">26406</strain>
    </source>
</reference>
<dbReference type="HOGENOM" id="CLU_1288955_0_0_1"/>
<dbReference type="OrthoDB" id="5428890at2759"/>
<gene>
    <name evidence="1" type="ORF">FOMG_04415</name>
</gene>
<protein>
    <submittedName>
        <fullName evidence="1">Uncharacterized protein</fullName>
    </submittedName>
</protein>
<dbReference type="Proteomes" id="UP000030703">
    <property type="component" value="Unassembled WGS sequence"/>
</dbReference>
<organism evidence="1">
    <name type="scientific">Fusarium oxysporum f. sp. melonis 26406</name>
    <dbReference type="NCBI Taxonomy" id="1089452"/>
    <lineage>
        <taxon>Eukaryota</taxon>
        <taxon>Fungi</taxon>
        <taxon>Dikarya</taxon>
        <taxon>Ascomycota</taxon>
        <taxon>Pezizomycotina</taxon>
        <taxon>Sordariomycetes</taxon>
        <taxon>Hypocreomycetidae</taxon>
        <taxon>Hypocreales</taxon>
        <taxon>Nectriaceae</taxon>
        <taxon>Fusarium</taxon>
        <taxon>Fusarium oxysporum species complex</taxon>
    </lineage>
</organism>
<dbReference type="VEuPathDB" id="FungiDB:FOMG_04415"/>
<accession>X0APU5</accession>
<reference evidence="1" key="2">
    <citation type="submission" date="2012-05" db="EMBL/GenBank/DDBJ databases">
        <title>Annotation of the Genome Sequence of Fusarium oxysporum f. sp. melonis 26406.</title>
        <authorList>
            <consortium name="The Broad Institute Genomics Platform"/>
            <person name="Ma L.-J."/>
            <person name="Corby-Kistler H."/>
            <person name="Broz K."/>
            <person name="Gale L.R."/>
            <person name="Jonkers W."/>
            <person name="O'Donnell K."/>
            <person name="Ploetz R."/>
            <person name="Steinberg C."/>
            <person name="Schwartz D.C."/>
            <person name="VanEtten H."/>
            <person name="Zhou S."/>
            <person name="Young S.K."/>
            <person name="Zeng Q."/>
            <person name="Gargeya S."/>
            <person name="Fitzgerald M."/>
            <person name="Abouelleil A."/>
            <person name="Alvarado L."/>
            <person name="Chapman S.B."/>
            <person name="Gainer-Dewar J."/>
            <person name="Goldberg J."/>
            <person name="Griggs A."/>
            <person name="Gujja S."/>
            <person name="Hansen M."/>
            <person name="Howarth C."/>
            <person name="Imamovic A."/>
            <person name="Ireland A."/>
            <person name="Larimer J."/>
            <person name="McCowan C."/>
            <person name="Murphy C."/>
            <person name="Pearson M."/>
            <person name="Poon T.W."/>
            <person name="Priest M."/>
            <person name="Roberts A."/>
            <person name="Saif S."/>
            <person name="Shea T."/>
            <person name="Sykes S."/>
            <person name="Wortman J."/>
            <person name="Nusbaum C."/>
            <person name="Birren B."/>
        </authorList>
    </citation>
    <scope>NUCLEOTIDE SEQUENCE</scope>
    <source>
        <strain evidence="1">26406</strain>
    </source>
</reference>
<name>X0APU5_FUSOX</name>
<sequence length="187" mass="20799">MSSASTFLGTLPSSIQFLNGGTVSKLDFRAYNAYTERQKRLFGELSSSAVNTNDTISLRKVADQIRRHRQRDQTIAHVSILAGNRNTNACQDTLNLVIRLILMVELGSLEKPSGFMHPAGSRPLPLRDKNSLDSLTEKVFPISLQQSCSGMTMTPEFSAWSLENVAEIKIEFTDNLADHLRLTNNNN</sequence>